<name>A0ACB6V2F2_9ASCO</name>
<gene>
    <name evidence="1" type="ORF">D0Z00_003050</name>
</gene>
<dbReference type="Proteomes" id="UP000744676">
    <property type="component" value="Unassembled WGS sequence"/>
</dbReference>
<keyword evidence="2" id="KW-1185">Reference proteome</keyword>
<reference evidence="1 2" key="1">
    <citation type="journal article" date="2020" name="Front. Microbiol.">
        <title>Phenotypic and Genetic Characterization of the Cheese Ripening Yeast Geotrichum candidum.</title>
        <authorList>
            <person name="Perkins V."/>
            <person name="Vignola S."/>
            <person name="Lessard M.H."/>
            <person name="Plante P.L."/>
            <person name="Corbeil J."/>
            <person name="Dugat-Bony E."/>
            <person name="Frenette M."/>
            <person name="Labrie S."/>
        </authorList>
    </citation>
    <scope>NUCLEOTIDE SEQUENCE [LARGE SCALE GENOMIC DNA]</scope>
    <source>
        <strain evidence="1 2">LMA-1147</strain>
    </source>
</reference>
<sequence>MANGSSSFVKLPTAKFQSANYVPDSDAVIQFLRTISTLDDENTDDSNSVINDVRIVFNNVYRYNPFRKDMKLVTLRLGNEYLQIKSQEPFNYVKSSPGFCNDIYHLKEIADIYKSNTNGHPDEFTIEMIKPEGYKIVLHCSKGYEIVRAVQKAKTRLPKENINGTTSLSSIETSFAVLVNIALSGLCSSSAKIQQESYNLMSSIQKRFDLDLGVVLRGGKGLRLPANVFGRVQKFSTAIALSKPEVTLDMLRNIFTAFKSTSIDRRQGVLIYSIPWIKNLSTYVLADNSEESIAATYHIIRKLLDISIAGDRDYMFLLQSIWPVILEDEKLVPMVIDEIISLLMDNGIYSGPQMDDIVSILTSMPSPAVCGLIVNRVTSMILDENDFIGTGLAQHPKFREFVILISVLSAITFENPAVVERYFAELGLVIILFLHTGAYSFRMSLYNLMVNVLHSFLYSSWADDVGKEHLRVLWSDLTTNRGNMIFGVSEEMKLVDYDYPSSALMFQVESCTGFLCDVSTNLFATPEFADRMASFVERCLTMSRRTFSVFQTRALLVLGCASRLDVQDSTVTAVLEILFESLNVDDNNGMREELLNCIIFSINKLSDGLRLESKYLPRLFWLAIALMDTCNMKIFNFGLELMQTCLKSLDEYGALKNTTIAKYFLSYRDDSKGAWSAFENSTKIKFTEEYFELDIAAVLMRGLEKSTSRAATLSTFEVLLTVFAKNGSINRERDILDNMSFSSSVPNALGYRASTASLKRWDSTHTCSKSDVTTSSSESLNFASNKKQFPGYMVFLFILYLGSRSTSELKDFFWIAGLPDDHIEDDVPSHIKAFIASDNTISLLCMYLAVKILNLCENEDNMELRVLACLRHLGLVNSDHFYKVYFVARTKIQRIIDNGPLVILLKPALEVARSALSHFDDLKKKAYYLCEMDKVLIKVGLTSSLLSTDPSASSASLASTCENYGNLSSVVQALIYYEGHEEHDIKELPEPSSPKFIF</sequence>
<organism evidence="1 2">
    <name type="scientific">Geotrichum galactomycetum</name>
    <dbReference type="NCBI Taxonomy" id="27317"/>
    <lineage>
        <taxon>Eukaryota</taxon>
        <taxon>Fungi</taxon>
        <taxon>Dikarya</taxon>
        <taxon>Ascomycota</taxon>
        <taxon>Saccharomycotina</taxon>
        <taxon>Dipodascomycetes</taxon>
        <taxon>Dipodascales</taxon>
        <taxon>Dipodascaceae</taxon>
        <taxon>Geotrichum</taxon>
    </lineage>
</organism>
<accession>A0ACB6V2F2</accession>
<evidence type="ECO:0000313" key="1">
    <source>
        <dbReference type="EMBL" id="KAF5095696.1"/>
    </source>
</evidence>
<proteinExistence type="predicted"/>
<evidence type="ECO:0000313" key="2">
    <source>
        <dbReference type="Proteomes" id="UP000744676"/>
    </source>
</evidence>
<protein>
    <submittedName>
        <fullName evidence="1">Uncharacterized protein</fullName>
    </submittedName>
</protein>
<dbReference type="EMBL" id="QVQA01000115">
    <property type="protein sequence ID" value="KAF5095696.1"/>
    <property type="molecule type" value="Genomic_DNA"/>
</dbReference>
<comment type="caution">
    <text evidence="1">The sequence shown here is derived from an EMBL/GenBank/DDBJ whole genome shotgun (WGS) entry which is preliminary data.</text>
</comment>